<proteinExistence type="predicted"/>
<reference evidence="3 4" key="1">
    <citation type="submission" date="2023-03" db="EMBL/GenBank/DDBJ databases">
        <title>Paludisphaera mucosa sp. nov. a novel planctomycete from northern fen.</title>
        <authorList>
            <person name="Ivanova A."/>
        </authorList>
    </citation>
    <scope>NUCLEOTIDE SEQUENCE [LARGE SCALE GENOMIC DNA]</scope>
    <source>
        <strain evidence="3 4">Pla2</strain>
    </source>
</reference>
<organism evidence="3 4">
    <name type="scientific">Paludisphaera mucosa</name>
    <dbReference type="NCBI Taxonomy" id="3030827"/>
    <lineage>
        <taxon>Bacteria</taxon>
        <taxon>Pseudomonadati</taxon>
        <taxon>Planctomycetota</taxon>
        <taxon>Planctomycetia</taxon>
        <taxon>Isosphaerales</taxon>
        <taxon>Isosphaeraceae</taxon>
        <taxon>Paludisphaera</taxon>
    </lineage>
</organism>
<feature type="signal peptide" evidence="2">
    <location>
        <begin position="1"/>
        <end position="19"/>
    </location>
</feature>
<comment type="caution">
    <text evidence="3">The sequence shown here is derived from an EMBL/GenBank/DDBJ whole genome shotgun (WGS) entry which is preliminary data.</text>
</comment>
<evidence type="ECO:0000256" key="2">
    <source>
        <dbReference type="SAM" id="SignalP"/>
    </source>
</evidence>
<dbReference type="EMBL" id="JARRAG010000002">
    <property type="protein sequence ID" value="MDG3004627.1"/>
    <property type="molecule type" value="Genomic_DNA"/>
</dbReference>
<dbReference type="Proteomes" id="UP001216907">
    <property type="component" value="Unassembled WGS sequence"/>
</dbReference>
<dbReference type="RefSeq" id="WP_277860982.1">
    <property type="nucleotide sequence ID" value="NZ_JARRAG010000002.1"/>
</dbReference>
<keyword evidence="2" id="KW-0732">Signal</keyword>
<sequence length="443" mass="47433">MPLRILALAALLAALADPAARGQSYPGAPQFFPPGRPDSGSLPRLADSLADEARQAADDVRYELAGSYLANQAGMRAEALARSAASFRDQARRGAPNLQGAFLDVDRAYTALAGVLGGGRVSAPRASNALDRIQRLSYQIRSVIGSYDAGSPGLPPNRDPRWDARGVGAATSNLQIAADRASQMLAGRRDPAGVRASASAASLLEQNRYFQGMQTSTARAEDLWQMVQQIRLVAWDLFLYPTIAAVDPPTRDAIVGVRQQLDRLCGFFAIDPRGPIEDPAYPPGSNRIVRPPPPDPAYGGPPPIQPPIQPPILPPPGIRPPRPPVGPGHGFRPGPEFVSLLNEAIGQLDGYLQTLGAHVNQVKQGRQFQSEAQQLRGALEGLYQRVRDGAPRRELRGALELALRHSDTITAHMNAIVGAAGGPMVAQFRAADQSLRRMNQMLP</sequence>
<feature type="compositionally biased region" description="Pro residues" evidence="1">
    <location>
        <begin position="290"/>
        <end position="326"/>
    </location>
</feature>
<evidence type="ECO:0000313" key="3">
    <source>
        <dbReference type="EMBL" id="MDG3004627.1"/>
    </source>
</evidence>
<feature type="chain" id="PRO_5046589376" evidence="2">
    <location>
        <begin position="20"/>
        <end position="443"/>
    </location>
</feature>
<protein>
    <submittedName>
        <fullName evidence="3">Uncharacterized protein</fullName>
    </submittedName>
</protein>
<feature type="region of interest" description="Disordered" evidence="1">
    <location>
        <begin position="275"/>
        <end position="333"/>
    </location>
</feature>
<name>A0ABT6FAL2_9BACT</name>
<accession>A0ABT6FAL2</accession>
<gene>
    <name evidence="3" type="ORF">PZE19_12640</name>
</gene>
<evidence type="ECO:0000256" key="1">
    <source>
        <dbReference type="SAM" id="MobiDB-lite"/>
    </source>
</evidence>
<keyword evidence="4" id="KW-1185">Reference proteome</keyword>
<evidence type="ECO:0000313" key="4">
    <source>
        <dbReference type="Proteomes" id="UP001216907"/>
    </source>
</evidence>